<dbReference type="RefSeq" id="XP_022149566.1">
    <property type="nucleotide sequence ID" value="XM_022293874.1"/>
</dbReference>
<feature type="compositionally biased region" description="Low complexity" evidence="1">
    <location>
        <begin position="582"/>
        <end position="593"/>
    </location>
</feature>
<keyword evidence="2" id="KW-1185">Reference proteome</keyword>
<dbReference type="Proteomes" id="UP000504603">
    <property type="component" value="Unplaced"/>
</dbReference>
<feature type="region of interest" description="Disordered" evidence="1">
    <location>
        <begin position="541"/>
        <end position="651"/>
    </location>
</feature>
<dbReference type="RefSeq" id="XP_022149568.1">
    <property type="nucleotide sequence ID" value="XM_022293876.1"/>
</dbReference>
<evidence type="ECO:0000256" key="1">
    <source>
        <dbReference type="SAM" id="MobiDB-lite"/>
    </source>
</evidence>
<evidence type="ECO:0000313" key="3">
    <source>
        <dbReference type="RefSeq" id="XP_022149564.1"/>
    </source>
</evidence>
<dbReference type="Pfam" id="PF05097">
    <property type="entry name" value="DUF688"/>
    <property type="match status" value="1"/>
</dbReference>
<dbReference type="InterPro" id="IPR007789">
    <property type="entry name" value="DUF688"/>
</dbReference>
<name>A0A6J1D628_MOMCH</name>
<evidence type="ECO:0000313" key="7">
    <source>
        <dbReference type="RefSeq" id="XP_022149568.1"/>
    </source>
</evidence>
<dbReference type="PANTHER" id="PTHR33671:SF2">
    <property type="entry name" value="N-METHYLTRANSFERASE, PUTATIVE (DUF688)-RELATED"/>
    <property type="match status" value="1"/>
</dbReference>
<feature type="region of interest" description="Disordered" evidence="1">
    <location>
        <begin position="461"/>
        <end position="507"/>
    </location>
</feature>
<organism evidence="2 4">
    <name type="scientific">Momordica charantia</name>
    <name type="common">Bitter gourd</name>
    <name type="synonym">Balsam pear</name>
    <dbReference type="NCBI Taxonomy" id="3673"/>
    <lineage>
        <taxon>Eukaryota</taxon>
        <taxon>Viridiplantae</taxon>
        <taxon>Streptophyta</taxon>
        <taxon>Embryophyta</taxon>
        <taxon>Tracheophyta</taxon>
        <taxon>Spermatophyta</taxon>
        <taxon>Magnoliopsida</taxon>
        <taxon>eudicotyledons</taxon>
        <taxon>Gunneridae</taxon>
        <taxon>Pentapetalae</taxon>
        <taxon>rosids</taxon>
        <taxon>fabids</taxon>
        <taxon>Cucurbitales</taxon>
        <taxon>Cucurbitaceae</taxon>
        <taxon>Momordiceae</taxon>
        <taxon>Momordica</taxon>
    </lineage>
</organism>
<feature type="compositionally biased region" description="Low complexity" evidence="1">
    <location>
        <begin position="111"/>
        <end position="126"/>
    </location>
</feature>
<evidence type="ECO:0000313" key="6">
    <source>
        <dbReference type="RefSeq" id="XP_022149567.1"/>
    </source>
</evidence>
<evidence type="ECO:0000313" key="4">
    <source>
        <dbReference type="RefSeq" id="XP_022149565.1"/>
    </source>
</evidence>
<reference evidence="3 4" key="1">
    <citation type="submission" date="2025-04" db="UniProtKB">
        <authorList>
            <consortium name="RefSeq"/>
        </authorList>
    </citation>
    <scope>IDENTIFICATION</scope>
    <source>
        <strain evidence="3 4">OHB3-1</strain>
    </source>
</reference>
<sequence length="701" mass="77400">MKLKNLMENKQLDFNQPFLSVRRFSSTETSSKANDIPGTDNRWPPLPVYKSELKSGPVSNPGNVPFLWEHAPGRPKDGRKSQTIAFKPPSDGPNRAPGMSSDSKQQRCSKGSTSGAATQSSTGGDAFPNPDHFPSHKNIVKFRTLKERIERDLSSGSEDGHEAYLEANDTLSRSESFSMSCSVTGMSGLDGGNVKPSGAFAKDQQTCDFMMERFLPAAKALASETPQVTYKKQSVQKEQQRETKKIVEMDKEHRASSLPMKFPYHAPPNPHDKEISEDEDNNLDESEYSSAKTCGLFTRFCLRGSLCLLHPVPGMRMRGSAVASAHRVQNGNLTDSSCNSIKNLRIEEKPLDGNRMVELHEESSVLRGRLNDPKKLKKSLVSEGKVFPTGPERVKSFKVQNEPHGRGRSKFHELLANESCLESPVVVEKTLYVDSVHNMKYKSSDSSPADKMGVRDQFLMADSDKSTRSSETKETLHLNSSSQHVQPSNAEDGNKRRLTSKSMESMDSCTSYYDAKTNSKGSSSEVDLIQDAMVLPKAKVVDERKVDSASEQSERSGNQESLGSLHHKKSSQEESSDDSSEDFASFTSSETSSNNREKFHLESKVPKGSDVEENYNGHVQDTITLTSSRRTARGKIDLESTRGPKSSLPISSQLALAPPLPKSPSESWLKRTLPTITSRNSAPQSSTLAARIYATRQNTVF</sequence>
<feature type="compositionally biased region" description="Basic and acidic residues" evidence="1">
    <location>
        <begin position="541"/>
        <end position="554"/>
    </location>
</feature>
<dbReference type="RefSeq" id="XP_022149564.1">
    <property type="nucleotide sequence ID" value="XM_022293872.1"/>
</dbReference>
<feature type="compositionally biased region" description="Basic and acidic residues" evidence="1">
    <location>
        <begin position="595"/>
        <end position="610"/>
    </location>
</feature>
<feature type="compositionally biased region" description="Polar residues" evidence="1">
    <location>
        <begin position="477"/>
        <end position="491"/>
    </location>
</feature>
<feature type="region of interest" description="Disordered" evidence="1">
    <location>
        <begin position="24"/>
        <end position="48"/>
    </location>
</feature>
<feature type="region of interest" description="Disordered" evidence="1">
    <location>
        <begin position="64"/>
        <end position="139"/>
    </location>
</feature>
<dbReference type="PANTHER" id="PTHR33671">
    <property type="entry name" value="N-METHYLTRANSFERASE, PUTATIVE (DUF688)-RELATED"/>
    <property type="match status" value="1"/>
</dbReference>
<dbReference type="KEGG" id="mcha:111017968"/>
<proteinExistence type="predicted"/>
<dbReference type="OrthoDB" id="677721at2759"/>
<evidence type="ECO:0000313" key="5">
    <source>
        <dbReference type="RefSeq" id="XP_022149566.1"/>
    </source>
</evidence>
<feature type="compositionally biased region" description="Polar residues" evidence="1">
    <location>
        <begin position="617"/>
        <end position="629"/>
    </location>
</feature>
<gene>
    <name evidence="3 4 5 6 7" type="primary">LOC111017968</name>
</gene>
<dbReference type="AlphaFoldDB" id="A0A6J1D628"/>
<feature type="compositionally biased region" description="Basic and acidic residues" evidence="1">
    <location>
        <begin position="462"/>
        <end position="476"/>
    </location>
</feature>
<accession>A0A6J1D628</accession>
<feature type="compositionally biased region" description="Basic and acidic residues" evidence="1">
    <location>
        <begin position="71"/>
        <end position="80"/>
    </location>
</feature>
<dbReference type="GeneID" id="111017968"/>
<dbReference type="RefSeq" id="XP_022149565.1">
    <property type="nucleotide sequence ID" value="XM_022293873.1"/>
</dbReference>
<evidence type="ECO:0000313" key="2">
    <source>
        <dbReference type="Proteomes" id="UP000504603"/>
    </source>
</evidence>
<protein>
    <submittedName>
        <fullName evidence="3 4">Uncharacterized protein LOC111017968</fullName>
    </submittedName>
</protein>
<feature type="region of interest" description="Disordered" evidence="1">
    <location>
        <begin position="249"/>
        <end position="281"/>
    </location>
</feature>
<feature type="compositionally biased region" description="Polar residues" evidence="1">
    <location>
        <begin position="100"/>
        <end position="110"/>
    </location>
</feature>
<feature type="compositionally biased region" description="Polar residues" evidence="1">
    <location>
        <begin position="24"/>
        <end position="33"/>
    </location>
</feature>
<dbReference type="RefSeq" id="XP_022149567.1">
    <property type="nucleotide sequence ID" value="XM_022293875.1"/>
</dbReference>